<protein>
    <submittedName>
        <fullName evidence="1">Uncharacterized protein</fullName>
    </submittedName>
</protein>
<organism evidence="1 2">
    <name type="scientific">Hoylesella loescheii DSM 19665 = JCM 12249 = ATCC 15930</name>
    <dbReference type="NCBI Taxonomy" id="1122985"/>
    <lineage>
        <taxon>Bacteria</taxon>
        <taxon>Pseudomonadati</taxon>
        <taxon>Bacteroidota</taxon>
        <taxon>Bacteroidia</taxon>
        <taxon>Bacteroidales</taxon>
        <taxon>Prevotellaceae</taxon>
        <taxon>Hoylesella</taxon>
    </lineage>
</organism>
<evidence type="ECO:0000313" key="1">
    <source>
        <dbReference type="EMBL" id="KDR51209.1"/>
    </source>
</evidence>
<proteinExistence type="predicted"/>
<dbReference type="AlphaFoldDB" id="A0A069QGS7"/>
<comment type="caution">
    <text evidence="1">The sequence shown here is derived from an EMBL/GenBank/DDBJ whole genome shotgun (WGS) entry which is preliminary data.</text>
</comment>
<keyword evidence="2" id="KW-1185">Reference proteome</keyword>
<dbReference type="HOGENOM" id="CLU_2992888_0_0_10"/>
<dbReference type="EMBL" id="JNGW01000118">
    <property type="protein sequence ID" value="KDR51209.1"/>
    <property type="molecule type" value="Genomic_DNA"/>
</dbReference>
<gene>
    <name evidence="1" type="ORF">HMPREF1991_02727</name>
</gene>
<sequence>MVLVLPHVFVPAPEKWFYEPEIWQLAYVFLCVGDMIGLPSFSVQNAFALGWLLFEFP</sequence>
<reference evidence="1 2" key="1">
    <citation type="submission" date="2013-08" db="EMBL/GenBank/DDBJ databases">
        <authorList>
            <person name="Weinstock G."/>
            <person name="Sodergren E."/>
            <person name="Wylie T."/>
            <person name="Fulton L."/>
            <person name="Fulton R."/>
            <person name="Fronick C."/>
            <person name="O'Laughlin M."/>
            <person name="Godfrey J."/>
            <person name="Miner T."/>
            <person name="Herter B."/>
            <person name="Appelbaum E."/>
            <person name="Cordes M."/>
            <person name="Lek S."/>
            <person name="Wollam A."/>
            <person name="Pepin K.H."/>
            <person name="Palsikar V.B."/>
            <person name="Mitreva M."/>
            <person name="Wilson R.K."/>
        </authorList>
    </citation>
    <scope>NUCLEOTIDE SEQUENCE [LARGE SCALE GENOMIC DNA]</scope>
    <source>
        <strain evidence="1 2">ATCC 15930</strain>
    </source>
</reference>
<name>A0A069QGS7_HOYLO</name>
<dbReference type="Proteomes" id="UP000027442">
    <property type="component" value="Unassembled WGS sequence"/>
</dbReference>
<dbReference type="PATRIC" id="fig|1122985.7.peg.2823"/>
<accession>A0A069QGS7</accession>
<evidence type="ECO:0000313" key="2">
    <source>
        <dbReference type="Proteomes" id="UP000027442"/>
    </source>
</evidence>